<evidence type="ECO:0000256" key="2">
    <source>
        <dbReference type="SAM" id="Phobius"/>
    </source>
</evidence>
<dbReference type="WBParaSite" id="Pan_g4547.t1">
    <property type="protein sequence ID" value="Pan_g4547.t1"/>
    <property type="gene ID" value="Pan_g4547"/>
</dbReference>
<evidence type="ECO:0000313" key="3">
    <source>
        <dbReference type="Proteomes" id="UP000492821"/>
    </source>
</evidence>
<name>A0A7E4ZZC3_PANRE</name>
<dbReference type="GO" id="GO:0016020">
    <property type="term" value="C:membrane"/>
    <property type="evidence" value="ECO:0007669"/>
    <property type="project" value="InterPro"/>
</dbReference>
<keyword evidence="2" id="KW-0812">Transmembrane</keyword>
<feature type="transmembrane region" description="Helical" evidence="2">
    <location>
        <begin position="54"/>
        <end position="74"/>
    </location>
</feature>
<feature type="transmembrane region" description="Helical" evidence="2">
    <location>
        <begin position="12"/>
        <end position="34"/>
    </location>
</feature>
<keyword evidence="2" id="KW-0472">Membrane</keyword>
<reference evidence="3" key="1">
    <citation type="journal article" date="2013" name="Genetics">
        <title>The draft genome and transcriptome of Panagrellus redivivus are shaped by the harsh demands of a free-living lifestyle.</title>
        <authorList>
            <person name="Srinivasan J."/>
            <person name="Dillman A.R."/>
            <person name="Macchietto M.G."/>
            <person name="Heikkinen L."/>
            <person name="Lakso M."/>
            <person name="Fracchia K.M."/>
            <person name="Antoshechkin I."/>
            <person name="Mortazavi A."/>
            <person name="Wong G."/>
            <person name="Sternberg P.W."/>
        </authorList>
    </citation>
    <scope>NUCLEOTIDE SEQUENCE [LARGE SCALE GENOMIC DNA]</scope>
    <source>
        <strain evidence="3">MT8872</strain>
    </source>
</reference>
<sequence length="293" mass="33502">MVLFHIHIRLLMYASYGSFAVFQGAAALSIILSYVCPNQKIYITYGVPENLMTIKFIEIAAAAVFIGLLTAYCVERFAATAMIDTYETTKSYTFISVLILILIIAAIALVSVSFTSPYALSTVVVIAVFIFVFTILLFIYTVYANYKLYKNRITSEMTLSQRYQLSENMRLIQFIKKFFALYFCVNCAVLSAYLLYWLADDLYYTIFFYFIWQMLVFVSAVLIIAVFMGAGALPTVKQILSNLKNRFHKTNAIEDIPRSLPVRTTMGKPMIFQTDEETNVYFTQLEQSWGTLK</sequence>
<comment type="similarity">
    <text evidence="1">Belongs to the nematode receptor-like protein sre family.</text>
</comment>
<evidence type="ECO:0000256" key="1">
    <source>
        <dbReference type="ARBA" id="ARBA00006803"/>
    </source>
</evidence>
<dbReference type="Pfam" id="PF03125">
    <property type="entry name" value="Sre"/>
    <property type="match status" value="1"/>
</dbReference>
<keyword evidence="2" id="KW-1133">Transmembrane helix</keyword>
<dbReference type="PANTHER" id="PTHR47518">
    <property type="entry name" value="SERPENTINE RECEPTOR CLASS EPSILON-13-RELATED"/>
    <property type="match status" value="1"/>
</dbReference>
<evidence type="ECO:0000313" key="4">
    <source>
        <dbReference type="WBParaSite" id="Pan_g4547.t1"/>
    </source>
</evidence>
<proteinExistence type="inferred from homology"/>
<protein>
    <submittedName>
        <fullName evidence="4">G_PROTEIN_RECEP_F1_2 domain-containing protein</fullName>
    </submittedName>
</protein>
<feature type="transmembrane region" description="Helical" evidence="2">
    <location>
        <begin position="179"/>
        <end position="198"/>
    </location>
</feature>
<keyword evidence="3" id="KW-1185">Reference proteome</keyword>
<dbReference type="AlphaFoldDB" id="A0A7E4ZZC3"/>
<dbReference type="Proteomes" id="UP000492821">
    <property type="component" value="Unassembled WGS sequence"/>
</dbReference>
<feature type="transmembrane region" description="Helical" evidence="2">
    <location>
        <begin position="210"/>
        <end position="236"/>
    </location>
</feature>
<feature type="transmembrane region" description="Helical" evidence="2">
    <location>
        <begin position="94"/>
        <end position="112"/>
    </location>
</feature>
<accession>A0A7E4ZZC3</accession>
<dbReference type="PANTHER" id="PTHR47518:SF9">
    <property type="entry name" value="SERPENTINE RECEPTOR, CLASS T"/>
    <property type="match status" value="1"/>
</dbReference>
<organism evidence="3 4">
    <name type="scientific">Panagrellus redivivus</name>
    <name type="common">Microworm</name>
    <dbReference type="NCBI Taxonomy" id="6233"/>
    <lineage>
        <taxon>Eukaryota</taxon>
        <taxon>Metazoa</taxon>
        <taxon>Ecdysozoa</taxon>
        <taxon>Nematoda</taxon>
        <taxon>Chromadorea</taxon>
        <taxon>Rhabditida</taxon>
        <taxon>Tylenchina</taxon>
        <taxon>Panagrolaimomorpha</taxon>
        <taxon>Panagrolaimoidea</taxon>
        <taxon>Panagrolaimidae</taxon>
        <taxon>Panagrellus</taxon>
    </lineage>
</organism>
<dbReference type="InterPro" id="IPR052854">
    <property type="entry name" value="Serpentine_rcpt_epsilon"/>
</dbReference>
<feature type="transmembrane region" description="Helical" evidence="2">
    <location>
        <begin position="118"/>
        <end position="143"/>
    </location>
</feature>
<reference evidence="4" key="2">
    <citation type="submission" date="2020-10" db="UniProtKB">
        <authorList>
            <consortium name="WormBaseParasite"/>
        </authorList>
    </citation>
    <scope>IDENTIFICATION</scope>
</reference>
<dbReference type="GO" id="GO:0007606">
    <property type="term" value="P:sensory perception of chemical stimulus"/>
    <property type="evidence" value="ECO:0007669"/>
    <property type="project" value="InterPro"/>
</dbReference>
<dbReference type="InterPro" id="IPR004151">
    <property type="entry name" value="7TM_GPCR_serpentine_rcpt_Sre"/>
</dbReference>